<sequence>MNMQEIIRKKRMEKNLSQKDLAEYVGVSSSAVSKWEKGKALPDVTLLGPLARLLKVSLEELLSFQRELSPEMEKGYLEELHRKLKEEPYMEAVQWAREILLSYPSSYHLILWVTSLLESHTVMSQEKVPDENKDLFEKWYLRALEHGEEKERLLAAERLYYFYLRDENYKKAEEMLTYFSQENPQWKRKKALLKTKTGNLEEAWKTYEELLFATFQMANETFQEMTVLAMKKEDMDRAKLLIEKQTALAKAFDMGLYYEASPRLELAVYEKDPGETKRVAEEMLKGIENLDHFTRSPLYAHMTFKAFSPDFKKEMRENLLEAVQDQETFGYMEKEGWELVQKNL</sequence>
<accession>A0A1G8QXG9</accession>
<dbReference type="PANTHER" id="PTHR46558:SF11">
    <property type="entry name" value="HTH-TYPE TRANSCRIPTIONAL REGULATOR XRE"/>
    <property type="match status" value="1"/>
</dbReference>
<dbReference type="Proteomes" id="UP000183255">
    <property type="component" value="Unassembled WGS sequence"/>
</dbReference>
<proteinExistence type="predicted"/>
<evidence type="ECO:0000256" key="1">
    <source>
        <dbReference type="ARBA" id="ARBA00023125"/>
    </source>
</evidence>
<evidence type="ECO:0000259" key="2">
    <source>
        <dbReference type="PROSITE" id="PS50943"/>
    </source>
</evidence>
<dbReference type="Gene3D" id="1.10.260.40">
    <property type="entry name" value="lambda repressor-like DNA-binding domains"/>
    <property type="match status" value="1"/>
</dbReference>
<dbReference type="GO" id="GO:0003677">
    <property type="term" value="F:DNA binding"/>
    <property type="evidence" value="ECO:0007669"/>
    <property type="project" value="UniProtKB-KW"/>
</dbReference>
<feature type="domain" description="HTH cro/C1-type" evidence="2">
    <location>
        <begin position="7"/>
        <end position="61"/>
    </location>
</feature>
<evidence type="ECO:0000313" key="3">
    <source>
        <dbReference type="EMBL" id="SDJ09377.1"/>
    </source>
</evidence>
<evidence type="ECO:0000313" key="4">
    <source>
        <dbReference type="Proteomes" id="UP000183255"/>
    </source>
</evidence>
<keyword evidence="1" id="KW-0238">DNA-binding</keyword>
<dbReference type="EMBL" id="FNDZ01000007">
    <property type="protein sequence ID" value="SDJ09377.1"/>
    <property type="molecule type" value="Genomic_DNA"/>
</dbReference>
<protein>
    <submittedName>
        <fullName evidence="3">Helix-turn-helix</fullName>
    </submittedName>
</protein>
<dbReference type="InterPro" id="IPR010982">
    <property type="entry name" value="Lambda_DNA-bd_dom_sf"/>
</dbReference>
<dbReference type="PANTHER" id="PTHR46558">
    <property type="entry name" value="TRACRIPTIONAL REGULATORY PROTEIN-RELATED-RELATED"/>
    <property type="match status" value="1"/>
</dbReference>
<organism evidence="3 4">
    <name type="scientific">Proteiniclasticum ruminis</name>
    <dbReference type="NCBI Taxonomy" id="398199"/>
    <lineage>
        <taxon>Bacteria</taxon>
        <taxon>Bacillati</taxon>
        <taxon>Bacillota</taxon>
        <taxon>Clostridia</taxon>
        <taxon>Eubacteriales</taxon>
        <taxon>Clostridiaceae</taxon>
        <taxon>Proteiniclasticum</taxon>
    </lineage>
</organism>
<dbReference type="Gene3D" id="1.25.40.10">
    <property type="entry name" value="Tetratricopeptide repeat domain"/>
    <property type="match status" value="1"/>
</dbReference>
<gene>
    <name evidence="3" type="ORF">SAMN05421804_10798</name>
</gene>
<dbReference type="InterPro" id="IPR011990">
    <property type="entry name" value="TPR-like_helical_dom_sf"/>
</dbReference>
<dbReference type="CDD" id="cd00093">
    <property type="entry name" value="HTH_XRE"/>
    <property type="match status" value="1"/>
</dbReference>
<dbReference type="SUPFAM" id="SSF47413">
    <property type="entry name" value="lambda repressor-like DNA-binding domains"/>
    <property type="match status" value="1"/>
</dbReference>
<reference evidence="3 4" key="1">
    <citation type="submission" date="2016-10" db="EMBL/GenBank/DDBJ databases">
        <authorList>
            <person name="de Groot N.N."/>
        </authorList>
    </citation>
    <scope>NUCLEOTIDE SEQUENCE [LARGE SCALE GENOMIC DNA]</scope>
    <source>
        <strain evidence="3 4">CGMCC 1.5058</strain>
    </source>
</reference>
<dbReference type="InterPro" id="IPR001387">
    <property type="entry name" value="Cro/C1-type_HTH"/>
</dbReference>
<dbReference type="SMART" id="SM00530">
    <property type="entry name" value="HTH_XRE"/>
    <property type="match status" value="1"/>
</dbReference>
<dbReference type="PROSITE" id="PS50943">
    <property type="entry name" value="HTH_CROC1"/>
    <property type="match status" value="1"/>
</dbReference>
<name>A0A1G8QXG9_9CLOT</name>
<dbReference type="AlphaFoldDB" id="A0A1G8QXG9"/>
<dbReference type="Pfam" id="PF01381">
    <property type="entry name" value="HTH_3"/>
    <property type="match status" value="1"/>
</dbReference>